<sequence>MQVKTCAALAANGSKTGRNAGPARAKKNPNERFGFNPPKEEVEETAEVAELLQR</sequence>
<dbReference type="Proteomes" id="UP001430614">
    <property type="component" value="Unassembled WGS sequence"/>
</dbReference>
<evidence type="ECO:0000256" key="1">
    <source>
        <dbReference type="SAM" id="MobiDB-lite"/>
    </source>
</evidence>
<protein>
    <submittedName>
        <fullName evidence="2">Uncharacterized protein</fullName>
    </submittedName>
</protein>
<reference evidence="2 3" key="1">
    <citation type="submission" date="2021-11" db="EMBL/GenBank/DDBJ databases">
        <authorList>
            <person name="Oh E.-T."/>
            <person name="Kim S.-B."/>
        </authorList>
    </citation>
    <scope>NUCLEOTIDE SEQUENCE [LARGE SCALE GENOMIC DNA]</scope>
    <source>
        <strain evidence="2 3">MMS20-SJTN17</strain>
    </source>
</reference>
<feature type="region of interest" description="Disordered" evidence="1">
    <location>
        <begin position="1"/>
        <end position="54"/>
    </location>
</feature>
<evidence type="ECO:0000313" key="3">
    <source>
        <dbReference type="Proteomes" id="UP001430614"/>
    </source>
</evidence>
<accession>A0ABS8KFE7</accession>
<dbReference type="RefSeq" id="WP_230562359.1">
    <property type="nucleotide sequence ID" value="NZ_JAJITC010000008.1"/>
</dbReference>
<comment type="caution">
    <text evidence="2">The sequence shown here is derived from an EMBL/GenBank/DDBJ whole genome shotgun (WGS) entry which is preliminary data.</text>
</comment>
<gene>
    <name evidence="2" type="ORF">LJ655_16690</name>
</gene>
<dbReference type="EMBL" id="JAJITC010000008">
    <property type="protein sequence ID" value="MCC8403506.1"/>
    <property type="molecule type" value="Genomic_DNA"/>
</dbReference>
<proteinExistence type="predicted"/>
<organism evidence="2 3">
    <name type="scientific">Paraburkholderia translucens</name>
    <dbReference type="NCBI Taxonomy" id="2886945"/>
    <lineage>
        <taxon>Bacteria</taxon>
        <taxon>Pseudomonadati</taxon>
        <taxon>Pseudomonadota</taxon>
        <taxon>Betaproteobacteria</taxon>
        <taxon>Burkholderiales</taxon>
        <taxon>Burkholderiaceae</taxon>
        <taxon>Paraburkholderia</taxon>
    </lineage>
</organism>
<name>A0ABS8KFE7_9BURK</name>
<evidence type="ECO:0000313" key="2">
    <source>
        <dbReference type="EMBL" id="MCC8403506.1"/>
    </source>
</evidence>
<keyword evidence="3" id="KW-1185">Reference proteome</keyword>